<evidence type="ECO:0000259" key="4">
    <source>
        <dbReference type="PROSITE" id="PS50011"/>
    </source>
</evidence>
<dbReference type="EMBL" id="CVQI01002558">
    <property type="protein sequence ID" value="CRK11816.1"/>
    <property type="molecule type" value="Genomic_DNA"/>
</dbReference>
<dbReference type="PROSITE" id="PS50011">
    <property type="entry name" value="PROTEIN_KINASE_DOM"/>
    <property type="match status" value="1"/>
</dbReference>
<gene>
    <name evidence="6" type="ORF">BN1723_009511</name>
</gene>
<dbReference type="Gene3D" id="4.10.240.10">
    <property type="entry name" value="Zn(2)-C6 fungal-type DNA-binding domain"/>
    <property type="match status" value="1"/>
</dbReference>
<evidence type="ECO:0000256" key="2">
    <source>
        <dbReference type="ARBA" id="ARBA00023242"/>
    </source>
</evidence>
<feature type="region of interest" description="Disordered" evidence="3">
    <location>
        <begin position="1"/>
        <end position="34"/>
    </location>
</feature>
<dbReference type="PANTHER" id="PTHR47425">
    <property type="entry name" value="FARB-RELATED"/>
    <property type="match status" value="1"/>
</dbReference>
<dbReference type="CDD" id="cd00067">
    <property type="entry name" value="GAL4"/>
    <property type="match status" value="1"/>
</dbReference>
<accession>A0A0G4KQ50</accession>
<dbReference type="Pfam" id="PF04082">
    <property type="entry name" value="Fungal_trans"/>
    <property type="match status" value="1"/>
</dbReference>
<dbReference type="GO" id="GO:0003677">
    <property type="term" value="F:DNA binding"/>
    <property type="evidence" value="ECO:0007669"/>
    <property type="project" value="InterPro"/>
</dbReference>
<dbReference type="GO" id="GO:0000981">
    <property type="term" value="F:DNA-binding transcription factor activity, RNA polymerase II-specific"/>
    <property type="evidence" value="ECO:0007669"/>
    <property type="project" value="InterPro"/>
</dbReference>
<dbReference type="Pfam" id="PF00172">
    <property type="entry name" value="Zn_clus"/>
    <property type="match status" value="1"/>
</dbReference>
<feature type="domain" description="Protein kinase" evidence="4">
    <location>
        <begin position="308"/>
        <end position="576"/>
    </location>
</feature>
<dbReference type="AlphaFoldDB" id="A0A0G4KQ50"/>
<protein>
    <recommendedName>
        <fullName evidence="8">Zn(2)-C6 fungal-type domain-containing protein</fullName>
    </recommendedName>
</protein>
<evidence type="ECO:0000256" key="3">
    <source>
        <dbReference type="SAM" id="MobiDB-lite"/>
    </source>
</evidence>
<dbReference type="InterPro" id="IPR052761">
    <property type="entry name" value="Fungal_Detox/Toxin_TFs"/>
</dbReference>
<dbReference type="SUPFAM" id="SSF57701">
    <property type="entry name" value="Zn2/Cys6 DNA-binding domain"/>
    <property type="match status" value="1"/>
</dbReference>
<reference evidence="7" key="1">
    <citation type="submission" date="2015-05" db="EMBL/GenBank/DDBJ databases">
        <authorList>
            <person name="Fogelqvist Johan"/>
        </authorList>
    </citation>
    <scope>NUCLEOTIDE SEQUENCE [LARGE SCALE GENOMIC DNA]</scope>
</reference>
<dbReference type="InterPro" id="IPR001138">
    <property type="entry name" value="Zn2Cys6_DnaBD"/>
</dbReference>
<evidence type="ECO:0008006" key="8">
    <source>
        <dbReference type="Google" id="ProtNLM"/>
    </source>
</evidence>
<dbReference type="PANTHER" id="PTHR47425:SF2">
    <property type="entry name" value="FARB-RELATED"/>
    <property type="match status" value="1"/>
</dbReference>
<sequence>MCMASGLRGSREMRNAASRDKRHSRTDGGPKSNCPCPPSLRNSWLFSDYLAVYRGPTRVSSSLLRLHLSPPSARMESEILSQAAMANETPGADVNNSPGPKAHPQIETAEEEPRRGGKKRSKLACRNCRRRKVRCDVHPHGAPCTNCRLDSVECAPCEKRTWRFRRLISLATCRYLTCDMSRVSAEDYSYLKQKGSFSLPKRDVLEDLLECYFDYIHPTMPFIDETEFWEIYHGRDADGQPSPPSHRTRISWLIFQAMLFAATTCASPELLRRAGYTSRMVARREAFFKVRTLYSLDIERDKMVLLQTFLLMSYWRGDAGEDKDAWHWSGLALSRLLAWACIGRQAHRSLGGRKRCAEDAGGAASYETGWWRFQNIITAFLFVRLIKRTLHTSLLDTLQVQGPNGGHTCLVTAAASGSLSRSKRDSVSVPLDLHVARAIAEQLVLAVAYLHGNGVIHGDLHLGNILLTAPRGFELLCDEELREGWGGNRRESKLKPTTTSHFWTASAFPSLATLPAFFGGNSDDISLSDAAILLTDFGTFFCPSQETRFTFPIAPHCRPPEDRLEPEQPRSFPSEI</sequence>
<evidence type="ECO:0000313" key="6">
    <source>
        <dbReference type="EMBL" id="CRK11816.1"/>
    </source>
</evidence>
<evidence type="ECO:0000313" key="7">
    <source>
        <dbReference type="Proteomes" id="UP000045706"/>
    </source>
</evidence>
<name>A0A0G4KQ50_VERLO</name>
<dbReference type="SUPFAM" id="SSF56112">
    <property type="entry name" value="Protein kinase-like (PK-like)"/>
    <property type="match status" value="1"/>
</dbReference>
<organism evidence="6 7">
    <name type="scientific">Verticillium longisporum</name>
    <name type="common">Verticillium dahliae var. longisporum</name>
    <dbReference type="NCBI Taxonomy" id="100787"/>
    <lineage>
        <taxon>Eukaryota</taxon>
        <taxon>Fungi</taxon>
        <taxon>Dikarya</taxon>
        <taxon>Ascomycota</taxon>
        <taxon>Pezizomycotina</taxon>
        <taxon>Sordariomycetes</taxon>
        <taxon>Hypocreomycetidae</taxon>
        <taxon>Glomerellales</taxon>
        <taxon>Plectosphaerellaceae</taxon>
        <taxon>Verticillium</taxon>
    </lineage>
</organism>
<evidence type="ECO:0000256" key="1">
    <source>
        <dbReference type="ARBA" id="ARBA00022723"/>
    </source>
</evidence>
<dbReference type="CDD" id="cd12148">
    <property type="entry name" value="fungal_TF_MHR"/>
    <property type="match status" value="1"/>
</dbReference>
<dbReference type="PROSITE" id="PS50048">
    <property type="entry name" value="ZN2_CY6_FUNGAL_2"/>
    <property type="match status" value="1"/>
</dbReference>
<feature type="region of interest" description="Disordered" evidence="3">
    <location>
        <begin position="89"/>
        <end position="118"/>
    </location>
</feature>
<dbReference type="InterPro" id="IPR036864">
    <property type="entry name" value="Zn2-C6_fun-type_DNA-bd_sf"/>
</dbReference>
<dbReference type="InterPro" id="IPR000719">
    <property type="entry name" value="Prot_kinase_dom"/>
</dbReference>
<proteinExistence type="predicted"/>
<dbReference type="InterPro" id="IPR007219">
    <property type="entry name" value="XnlR_reg_dom"/>
</dbReference>
<dbReference type="Proteomes" id="UP000045706">
    <property type="component" value="Unassembled WGS sequence"/>
</dbReference>
<keyword evidence="2" id="KW-0539">Nucleus</keyword>
<dbReference type="Gene3D" id="3.30.200.20">
    <property type="entry name" value="Phosphorylase Kinase, domain 1"/>
    <property type="match status" value="1"/>
</dbReference>
<dbReference type="PROSITE" id="PS00463">
    <property type="entry name" value="ZN2_CY6_FUNGAL_1"/>
    <property type="match status" value="1"/>
</dbReference>
<dbReference type="GO" id="GO:0008270">
    <property type="term" value="F:zinc ion binding"/>
    <property type="evidence" value="ECO:0007669"/>
    <property type="project" value="InterPro"/>
</dbReference>
<dbReference type="GO" id="GO:0005524">
    <property type="term" value="F:ATP binding"/>
    <property type="evidence" value="ECO:0007669"/>
    <property type="project" value="InterPro"/>
</dbReference>
<keyword evidence="1" id="KW-0479">Metal-binding</keyword>
<dbReference type="Gene3D" id="1.10.510.10">
    <property type="entry name" value="Transferase(Phosphotransferase) domain 1"/>
    <property type="match status" value="1"/>
</dbReference>
<dbReference type="GO" id="GO:0006351">
    <property type="term" value="P:DNA-templated transcription"/>
    <property type="evidence" value="ECO:0007669"/>
    <property type="project" value="InterPro"/>
</dbReference>
<dbReference type="InterPro" id="IPR011009">
    <property type="entry name" value="Kinase-like_dom_sf"/>
</dbReference>
<evidence type="ECO:0000259" key="5">
    <source>
        <dbReference type="PROSITE" id="PS50048"/>
    </source>
</evidence>
<feature type="domain" description="Zn(2)-C6 fungal-type" evidence="5">
    <location>
        <begin position="124"/>
        <end position="154"/>
    </location>
</feature>
<dbReference type="GO" id="GO:0004672">
    <property type="term" value="F:protein kinase activity"/>
    <property type="evidence" value="ECO:0007669"/>
    <property type="project" value="InterPro"/>
</dbReference>
<feature type="compositionally biased region" description="Basic and acidic residues" evidence="3">
    <location>
        <begin position="9"/>
        <end position="19"/>
    </location>
</feature>